<dbReference type="RefSeq" id="WP_219071385.1">
    <property type="nucleotide sequence ID" value="NZ_JBHSCO010000001.1"/>
</dbReference>
<comment type="caution">
    <text evidence="1">The sequence shown here is derived from an EMBL/GenBank/DDBJ whole genome shotgun (WGS) entry which is preliminary data.</text>
</comment>
<keyword evidence="2" id="KW-1185">Reference proteome</keyword>
<name>A0ABV8VZS9_9FLAO</name>
<protein>
    <submittedName>
        <fullName evidence="1">Uncharacterized protein</fullName>
    </submittedName>
</protein>
<sequence>MEVGVTNKILYFDTLDDAEHDIISQFVTPFLLFANVLQFNEDKTQEAVHNQKNICEKFDCPCLFFSLLFPNCFIIDKYSISTQSYFVNPYSEEKFKNALNSIVEFWTEKKTQKSIVGKEKKQK</sequence>
<accession>A0ABV8VZS9</accession>
<evidence type="ECO:0000313" key="2">
    <source>
        <dbReference type="Proteomes" id="UP001595719"/>
    </source>
</evidence>
<reference evidence="2" key="1">
    <citation type="journal article" date="2019" name="Int. J. Syst. Evol. Microbiol.">
        <title>The Global Catalogue of Microorganisms (GCM) 10K type strain sequencing project: providing services to taxonomists for standard genome sequencing and annotation.</title>
        <authorList>
            <consortium name="The Broad Institute Genomics Platform"/>
            <consortium name="The Broad Institute Genome Sequencing Center for Infectious Disease"/>
            <person name="Wu L."/>
            <person name="Ma J."/>
        </authorList>
    </citation>
    <scope>NUCLEOTIDE SEQUENCE [LARGE SCALE GENOMIC DNA]</scope>
    <source>
        <strain evidence="2">CGMCC 1.15345</strain>
    </source>
</reference>
<evidence type="ECO:0000313" key="1">
    <source>
        <dbReference type="EMBL" id="MFC4390014.1"/>
    </source>
</evidence>
<organism evidence="1 2">
    <name type="scientific">Flavobacterium quisquiliarum</name>
    <dbReference type="NCBI Taxonomy" id="1834436"/>
    <lineage>
        <taxon>Bacteria</taxon>
        <taxon>Pseudomonadati</taxon>
        <taxon>Bacteroidota</taxon>
        <taxon>Flavobacteriia</taxon>
        <taxon>Flavobacteriales</taxon>
        <taxon>Flavobacteriaceae</taxon>
        <taxon>Flavobacterium</taxon>
    </lineage>
</organism>
<proteinExistence type="predicted"/>
<gene>
    <name evidence="1" type="ORF">ACFOY0_03300</name>
</gene>
<dbReference type="EMBL" id="JBHSCO010000001">
    <property type="protein sequence ID" value="MFC4390014.1"/>
    <property type="molecule type" value="Genomic_DNA"/>
</dbReference>
<dbReference type="Proteomes" id="UP001595719">
    <property type="component" value="Unassembled WGS sequence"/>
</dbReference>